<dbReference type="RefSeq" id="WP_084665660.1">
    <property type="nucleotide sequence ID" value="NZ_LT838272.1"/>
</dbReference>
<keyword evidence="7" id="KW-0408">Iron</keyword>
<feature type="domain" description="4Fe-4S ferredoxin-type" evidence="9">
    <location>
        <begin position="236"/>
        <end position="266"/>
    </location>
</feature>
<evidence type="ECO:0000256" key="7">
    <source>
        <dbReference type="ARBA" id="ARBA00023004"/>
    </source>
</evidence>
<dbReference type="InterPro" id="IPR017900">
    <property type="entry name" value="4Fe4S_Fe_S_CS"/>
</dbReference>
<reference evidence="10 11" key="1">
    <citation type="submission" date="2017-04" db="EMBL/GenBank/DDBJ databases">
        <authorList>
            <person name="Afonso C.L."/>
            <person name="Miller P.J."/>
            <person name="Scott M.A."/>
            <person name="Spackman E."/>
            <person name="Goraichik I."/>
            <person name="Dimitrov K.M."/>
            <person name="Suarez D.L."/>
            <person name="Swayne D.E."/>
        </authorList>
    </citation>
    <scope>NUCLEOTIDE SEQUENCE [LARGE SCALE GENOMIC DNA]</scope>
    <source>
        <strain evidence="10 11">ToBE</strain>
    </source>
</reference>
<feature type="domain" description="4Fe-4S ferredoxin-type" evidence="9">
    <location>
        <begin position="618"/>
        <end position="647"/>
    </location>
</feature>
<evidence type="ECO:0000259" key="9">
    <source>
        <dbReference type="PROSITE" id="PS51379"/>
    </source>
</evidence>
<dbReference type="GO" id="GO:0016491">
    <property type="term" value="F:oxidoreductase activity"/>
    <property type="evidence" value="ECO:0007669"/>
    <property type="project" value="UniProtKB-KW"/>
</dbReference>
<dbReference type="PROSITE" id="PS51379">
    <property type="entry name" value="4FE4S_FER_2"/>
    <property type="match status" value="4"/>
</dbReference>
<keyword evidence="8" id="KW-0411">Iron-sulfur</keyword>
<evidence type="ECO:0000256" key="4">
    <source>
        <dbReference type="ARBA" id="ARBA00022723"/>
    </source>
</evidence>
<dbReference type="OrthoDB" id="9758544at2"/>
<dbReference type="PROSITE" id="PS00198">
    <property type="entry name" value="4FE4S_FER_1"/>
    <property type="match status" value="2"/>
</dbReference>
<sequence>MKKVGVFVCHCGSNIAGVVDVKRVAEAAESFPAVVFSTDYQYMCSDLGQELIRKAIKEQGLNRVVVASCSPRLHEPTFRKTVESAGLNPYLLEMVNIREQCSWVHIQDKEGATTKAIELVRMAVAKAVHNFPLESNTAIKITKRALVIGAGIAGIQAALDIADTGYEVVLLDRQPSIGGNMVRLDKTFPTLDCSACICTPKMVAAAQHPKIKLMTYSEVEKVAGFVGNFEVTIRKKARSVDENKCTGCGTCWEKCPTKVDNEFELGLGKRKAIYVPFPQAVPAVPVIDREHCLRFTRGKCGVCQKACPRRAIDYEQQDEIVTERFGAIIVATGYELFPWEKVYGEYGYGLYPDVITSMHFERLVNASGPTGGKILRPSDGKEPKVVVFIKCIGSRDEAKGKSYCSRVCCMYTAKHAHQVLEKIPDAQVIVFYMDVRTPGKGYEEFYQRTVHEGTIYIRGRVSRIYQEGDRLIVSGEDTLLGRQVMVAADLVVLATAMVPSQGWENLAKMLGISTDKDGFFQEAHPKLRPVETFTAGIFLAGACQGPKDIPDTVAQAGFAAAKACQLLARDELVTDPMIAEVDERLCSGCATCQSICPYKAIEMKTITEKVAGKIVTRQVATVNSGLCQGCGACTVACRSSALNLRGFTNEQILAEVKAICL</sequence>
<evidence type="ECO:0000256" key="5">
    <source>
        <dbReference type="ARBA" id="ARBA00022827"/>
    </source>
</evidence>
<evidence type="ECO:0000313" key="10">
    <source>
        <dbReference type="EMBL" id="SMB98038.1"/>
    </source>
</evidence>
<feature type="domain" description="4Fe-4S ferredoxin-type" evidence="9">
    <location>
        <begin position="283"/>
        <end position="317"/>
    </location>
</feature>
<dbReference type="PANTHER" id="PTHR43498:SF1">
    <property type="entry name" value="COB--COM HETERODISULFIDE REDUCTASE IRON-SULFUR SUBUNIT A"/>
    <property type="match status" value="1"/>
</dbReference>
<accession>A0A1W1VXH8</accession>
<evidence type="ECO:0000256" key="3">
    <source>
        <dbReference type="ARBA" id="ARBA00022485"/>
    </source>
</evidence>
<gene>
    <name evidence="10" type="ORF">SAMN00808754_2089</name>
</gene>
<dbReference type="EMBL" id="LT838272">
    <property type="protein sequence ID" value="SMB98038.1"/>
    <property type="molecule type" value="Genomic_DNA"/>
</dbReference>
<organism evidence="10 11">
    <name type="scientific">Thermanaeromonas toyohensis ToBE</name>
    <dbReference type="NCBI Taxonomy" id="698762"/>
    <lineage>
        <taxon>Bacteria</taxon>
        <taxon>Bacillati</taxon>
        <taxon>Bacillota</taxon>
        <taxon>Clostridia</taxon>
        <taxon>Neomoorellales</taxon>
        <taxon>Neomoorellaceae</taxon>
        <taxon>Thermanaeromonas</taxon>
    </lineage>
</organism>
<evidence type="ECO:0000256" key="8">
    <source>
        <dbReference type="ARBA" id="ARBA00023014"/>
    </source>
</evidence>
<dbReference type="InterPro" id="IPR017896">
    <property type="entry name" value="4Fe4S_Fe-S-bd"/>
</dbReference>
<name>A0A1W1VXH8_9FIRM</name>
<dbReference type="SUPFAM" id="SSF54862">
    <property type="entry name" value="4Fe-4S ferredoxins"/>
    <property type="match status" value="1"/>
</dbReference>
<keyword evidence="5" id="KW-0274">FAD</keyword>
<evidence type="ECO:0000256" key="6">
    <source>
        <dbReference type="ARBA" id="ARBA00023002"/>
    </source>
</evidence>
<dbReference type="Gene3D" id="3.40.50.720">
    <property type="entry name" value="NAD(P)-binding Rossmann-like Domain"/>
    <property type="match status" value="1"/>
</dbReference>
<dbReference type="GO" id="GO:0051539">
    <property type="term" value="F:4 iron, 4 sulfur cluster binding"/>
    <property type="evidence" value="ECO:0007669"/>
    <property type="project" value="UniProtKB-KW"/>
</dbReference>
<comment type="similarity">
    <text evidence="2">Belongs to the HdrA family.</text>
</comment>
<protein>
    <submittedName>
        <fullName evidence="10">Heterodisulfide reductase subunit A</fullName>
    </submittedName>
</protein>
<keyword evidence="11" id="KW-1185">Reference proteome</keyword>
<dbReference type="Gene3D" id="3.50.50.60">
    <property type="entry name" value="FAD/NAD(P)-binding domain"/>
    <property type="match status" value="1"/>
</dbReference>
<dbReference type="PANTHER" id="PTHR43498">
    <property type="entry name" value="FERREDOXIN:COB-COM HETERODISULFIDE REDUCTASE SUBUNIT A"/>
    <property type="match status" value="1"/>
</dbReference>
<dbReference type="Pfam" id="PF13450">
    <property type="entry name" value="NAD_binding_8"/>
    <property type="match status" value="1"/>
</dbReference>
<comment type="cofactor">
    <cofactor evidence="1">
        <name>FAD</name>
        <dbReference type="ChEBI" id="CHEBI:57692"/>
    </cofactor>
</comment>
<evidence type="ECO:0000256" key="2">
    <source>
        <dbReference type="ARBA" id="ARBA00006561"/>
    </source>
</evidence>
<keyword evidence="4" id="KW-0479">Metal-binding</keyword>
<dbReference type="Pfam" id="PF00037">
    <property type="entry name" value="Fer4"/>
    <property type="match status" value="1"/>
</dbReference>
<dbReference type="Proteomes" id="UP000192569">
    <property type="component" value="Chromosome I"/>
</dbReference>
<dbReference type="Pfam" id="PF12838">
    <property type="entry name" value="Fer4_7"/>
    <property type="match status" value="1"/>
</dbReference>
<dbReference type="SUPFAM" id="SSF51905">
    <property type="entry name" value="FAD/NAD(P)-binding domain"/>
    <property type="match status" value="1"/>
</dbReference>
<feature type="domain" description="4Fe-4S ferredoxin-type" evidence="9">
    <location>
        <begin position="577"/>
        <end position="606"/>
    </location>
</feature>
<dbReference type="GO" id="GO:0046872">
    <property type="term" value="F:metal ion binding"/>
    <property type="evidence" value="ECO:0007669"/>
    <property type="project" value="UniProtKB-KW"/>
</dbReference>
<dbReference type="AlphaFoldDB" id="A0A1W1VXH8"/>
<evidence type="ECO:0000256" key="1">
    <source>
        <dbReference type="ARBA" id="ARBA00001974"/>
    </source>
</evidence>
<keyword evidence="6" id="KW-0560">Oxidoreductase</keyword>
<keyword evidence="5" id="KW-0285">Flavoprotein</keyword>
<proteinExistence type="inferred from homology"/>
<dbReference type="InterPro" id="IPR036188">
    <property type="entry name" value="FAD/NAD-bd_sf"/>
</dbReference>
<dbReference type="Gene3D" id="3.30.70.20">
    <property type="match status" value="2"/>
</dbReference>
<dbReference type="InterPro" id="IPR039650">
    <property type="entry name" value="HdrA-like"/>
</dbReference>
<dbReference type="STRING" id="698762.SAMN00808754_2089"/>
<evidence type="ECO:0000313" key="11">
    <source>
        <dbReference type="Proteomes" id="UP000192569"/>
    </source>
</evidence>
<keyword evidence="3" id="KW-0004">4Fe-4S</keyword>